<dbReference type="InterPro" id="IPR035963">
    <property type="entry name" value="FERM_2"/>
</dbReference>
<dbReference type="InterPro" id="IPR014352">
    <property type="entry name" value="FERM/acyl-CoA-bd_prot_sf"/>
</dbReference>
<reference evidence="2" key="1">
    <citation type="submission" date="2023-05" db="EMBL/GenBank/DDBJ databases">
        <authorList>
            <person name="Stuckert A."/>
        </authorList>
    </citation>
    <scope>NUCLEOTIDE SEQUENCE</scope>
</reference>
<sequence>MYFKLYCFLDLEDIPKESVEYTFLFEQVHEAVIQGYLPTNEETLQSLAALRLQFLNGDFSPSAPFPRLEELFPIYILHSRVLASSKPPVRPRTPCPSFHKGFFSG</sequence>
<name>A0ABN9GEP9_9NEOB</name>
<dbReference type="Pfam" id="PF00373">
    <property type="entry name" value="FERM_M"/>
    <property type="match status" value="1"/>
</dbReference>
<dbReference type="SUPFAM" id="SSF47031">
    <property type="entry name" value="Second domain of FERM"/>
    <property type="match status" value="1"/>
</dbReference>
<feature type="domain" description="FERM" evidence="1">
    <location>
        <begin position="1"/>
        <end position="105"/>
    </location>
</feature>
<dbReference type="Gene3D" id="1.20.80.10">
    <property type="match status" value="1"/>
</dbReference>
<evidence type="ECO:0000313" key="2">
    <source>
        <dbReference type="EMBL" id="CAI9607292.1"/>
    </source>
</evidence>
<protein>
    <recommendedName>
        <fullName evidence="1">FERM domain-containing protein</fullName>
    </recommendedName>
</protein>
<proteinExistence type="predicted"/>
<dbReference type="PROSITE" id="PS50057">
    <property type="entry name" value="FERM_3"/>
    <property type="match status" value="1"/>
</dbReference>
<accession>A0ABN9GEP9</accession>
<gene>
    <name evidence="2" type="ORF">SPARVUS_LOCUS13923773</name>
</gene>
<dbReference type="PANTHER" id="PTHR46049">
    <property type="entry name" value="AGAP003327-PA"/>
    <property type="match status" value="1"/>
</dbReference>
<feature type="non-terminal residue" evidence="2">
    <location>
        <position position="105"/>
    </location>
</feature>
<dbReference type="InterPro" id="IPR051724">
    <property type="entry name" value="Actin_motor_Myosin"/>
</dbReference>
<dbReference type="InterPro" id="IPR019748">
    <property type="entry name" value="FERM_central"/>
</dbReference>
<dbReference type="PANTHER" id="PTHR46049:SF5">
    <property type="entry name" value="PLECKSTRIN HOMOLOGY DOMAIN-CONTAINING FAMILY H MEMBER 3"/>
    <property type="match status" value="1"/>
</dbReference>
<comment type="caution">
    <text evidence="2">The sequence shown here is derived from an EMBL/GenBank/DDBJ whole genome shotgun (WGS) entry which is preliminary data.</text>
</comment>
<keyword evidence="3" id="KW-1185">Reference proteome</keyword>
<evidence type="ECO:0000259" key="1">
    <source>
        <dbReference type="PROSITE" id="PS50057"/>
    </source>
</evidence>
<evidence type="ECO:0000313" key="3">
    <source>
        <dbReference type="Proteomes" id="UP001162483"/>
    </source>
</evidence>
<organism evidence="2 3">
    <name type="scientific">Staurois parvus</name>
    <dbReference type="NCBI Taxonomy" id="386267"/>
    <lineage>
        <taxon>Eukaryota</taxon>
        <taxon>Metazoa</taxon>
        <taxon>Chordata</taxon>
        <taxon>Craniata</taxon>
        <taxon>Vertebrata</taxon>
        <taxon>Euteleostomi</taxon>
        <taxon>Amphibia</taxon>
        <taxon>Batrachia</taxon>
        <taxon>Anura</taxon>
        <taxon>Neobatrachia</taxon>
        <taxon>Ranoidea</taxon>
        <taxon>Ranidae</taxon>
        <taxon>Staurois</taxon>
    </lineage>
</organism>
<dbReference type="Proteomes" id="UP001162483">
    <property type="component" value="Unassembled WGS sequence"/>
</dbReference>
<dbReference type="CDD" id="cd14473">
    <property type="entry name" value="FERM_B-lobe"/>
    <property type="match status" value="1"/>
</dbReference>
<dbReference type="InterPro" id="IPR000299">
    <property type="entry name" value="FERM_domain"/>
</dbReference>
<dbReference type="EMBL" id="CATNWA010018426">
    <property type="protein sequence ID" value="CAI9607292.1"/>
    <property type="molecule type" value="Genomic_DNA"/>
</dbReference>